<reference evidence="2" key="1">
    <citation type="journal article" date="2021" name="Nat. Commun.">
        <title>Genetic determinants of endophytism in the Arabidopsis root mycobiome.</title>
        <authorList>
            <person name="Mesny F."/>
            <person name="Miyauchi S."/>
            <person name="Thiergart T."/>
            <person name="Pickel B."/>
            <person name="Atanasova L."/>
            <person name="Karlsson M."/>
            <person name="Huettel B."/>
            <person name="Barry K.W."/>
            <person name="Haridas S."/>
            <person name="Chen C."/>
            <person name="Bauer D."/>
            <person name="Andreopoulos W."/>
            <person name="Pangilinan J."/>
            <person name="LaButti K."/>
            <person name="Riley R."/>
            <person name="Lipzen A."/>
            <person name="Clum A."/>
            <person name="Drula E."/>
            <person name="Henrissat B."/>
            <person name="Kohler A."/>
            <person name="Grigoriev I.V."/>
            <person name="Martin F.M."/>
            <person name="Hacquard S."/>
        </authorList>
    </citation>
    <scope>NUCLEOTIDE SEQUENCE</scope>
    <source>
        <strain evidence="2">FSSC 5 MPI-SDFR-AT-0091</strain>
    </source>
</reference>
<comment type="caution">
    <text evidence="2">The sequence shown here is derived from an EMBL/GenBank/DDBJ whole genome shotgun (WGS) entry which is preliminary data.</text>
</comment>
<evidence type="ECO:0000313" key="2">
    <source>
        <dbReference type="EMBL" id="KAH7275266.1"/>
    </source>
</evidence>
<evidence type="ECO:0008006" key="4">
    <source>
        <dbReference type="Google" id="ProtNLM"/>
    </source>
</evidence>
<name>A0A9P9L6V1_FUSSL</name>
<keyword evidence="3" id="KW-1185">Reference proteome</keyword>
<proteinExistence type="predicted"/>
<evidence type="ECO:0000256" key="1">
    <source>
        <dbReference type="SAM" id="SignalP"/>
    </source>
</evidence>
<organism evidence="2 3">
    <name type="scientific">Fusarium solani</name>
    <name type="common">Filamentous fungus</name>
    <dbReference type="NCBI Taxonomy" id="169388"/>
    <lineage>
        <taxon>Eukaryota</taxon>
        <taxon>Fungi</taxon>
        <taxon>Dikarya</taxon>
        <taxon>Ascomycota</taxon>
        <taxon>Pezizomycotina</taxon>
        <taxon>Sordariomycetes</taxon>
        <taxon>Hypocreomycetidae</taxon>
        <taxon>Hypocreales</taxon>
        <taxon>Nectriaceae</taxon>
        <taxon>Fusarium</taxon>
        <taxon>Fusarium solani species complex</taxon>
    </lineage>
</organism>
<accession>A0A9P9L6V1</accession>
<protein>
    <recommendedName>
        <fullName evidence="4">Secreted protein</fullName>
    </recommendedName>
</protein>
<feature type="signal peptide" evidence="1">
    <location>
        <begin position="1"/>
        <end position="18"/>
    </location>
</feature>
<keyword evidence="1" id="KW-0732">Signal</keyword>
<dbReference type="EMBL" id="JAGTJS010000001">
    <property type="protein sequence ID" value="KAH7275266.1"/>
    <property type="molecule type" value="Genomic_DNA"/>
</dbReference>
<dbReference type="Proteomes" id="UP000736672">
    <property type="component" value="Unassembled WGS sequence"/>
</dbReference>
<gene>
    <name evidence="2" type="ORF">B0J15DRAFT_457444</name>
</gene>
<evidence type="ECO:0000313" key="3">
    <source>
        <dbReference type="Proteomes" id="UP000736672"/>
    </source>
</evidence>
<dbReference type="AlphaFoldDB" id="A0A9P9L6V1"/>
<feature type="chain" id="PRO_5040175447" description="Secreted protein" evidence="1">
    <location>
        <begin position="19"/>
        <end position="142"/>
    </location>
</feature>
<sequence length="142" mass="15491">MGIGGALLVLLPVPVVLLLEVVRKWTVFLEAGLEDEDTVVANVEVDLGVGEEVEEAGDETGVVVVGEPRRGKRRRQQAYSGPSCKLKGAAAPGCWRVVGGVGGSEMREGGNTDWVWDCDWDWVEGGPWVDAEAWDWDWDGRR</sequence>